<evidence type="ECO:0000259" key="1">
    <source>
        <dbReference type="Pfam" id="PF25954"/>
    </source>
</evidence>
<dbReference type="GO" id="GO:1990281">
    <property type="term" value="C:efflux pump complex"/>
    <property type="evidence" value="ECO:0007669"/>
    <property type="project" value="TreeGrafter"/>
</dbReference>
<evidence type="ECO:0000313" key="3">
    <source>
        <dbReference type="Proteomes" id="UP000318017"/>
    </source>
</evidence>
<dbReference type="Gene3D" id="2.40.30.170">
    <property type="match status" value="1"/>
</dbReference>
<dbReference type="Pfam" id="PF25954">
    <property type="entry name" value="Beta-barrel_RND_2"/>
    <property type="match status" value="1"/>
</dbReference>
<dbReference type="AlphaFoldDB" id="A0A518GCS9"/>
<dbReference type="PANTHER" id="PTHR30469">
    <property type="entry name" value="MULTIDRUG RESISTANCE PROTEIN MDTA"/>
    <property type="match status" value="1"/>
</dbReference>
<accession>A0A518GCS9</accession>
<dbReference type="GO" id="GO:0015562">
    <property type="term" value="F:efflux transmembrane transporter activity"/>
    <property type="evidence" value="ECO:0007669"/>
    <property type="project" value="TreeGrafter"/>
</dbReference>
<organism evidence="2 3">
    <name type="scientific">Aureliella helgolandensis</name>
    <dbReference type="NCBI Taxonomy" id="2527968"/>
    <lineage>
        <taxon>Bacteria</taxon>
        <taxon>Pseudomonadati</taxon>
        <taxon>Planctomycetota</taxon>
        <taxon>Planctomycetia</taxon>
        <taxon>Pirellulales</taxon>
        <taxon>Pirellulaceae</taxon>
        <taxon>Aureliella</taxon>
    </lineage>
</organism>
<feature type="domain" description="CusB-like beta-barrel" evidence="1">
    <location>
        <begin position="7"/>
        <end position="80"/>
    </location>
</feature>
<protein>
    <submittedName>
        <fullName evidence="2">Copper/silver efflux system membrane fusion protein CusB</fullName>
    </submittedName>
</protein>
<dbReference type="Proteomes" id="UP000318017">
    <property type="component" value="Chromosome"/>
</dbReference>
<name>A0A518GCS9_9BACT</name>
<evidence type="ECO:0000313" key="2">
    <source>
        <dbReference type="EMBL" id="QDV26406.1"/>
    </source>
</evidence>
<sequence>MIDLTEVFAQIRIPSIQFAKVHDDSEVNIEIVSFPDQVFKARVTRISGQADPATGNVIVFAKIYNSEFKLRPGLSCQTSVALPVIVDALVIPVAAVADNAGIPVVTIVRDGKAYETAVTVGAAIASPSS</sequence>
<proteinExistence type="predicted"/>
<keyword evidence="3" id="KW-1185">Reference proteome</keyword>
<dbReference type="InterPro" id="IPR058792">
    <property type="entry name" value="Beta-barrel_RND_2"/>
</dbReference>
<dbReference type="KEGG" id="ahel:Q31a_47800"/>
<dbReference type="EMBL" id="CP036298">
    <property type="protein sequence ID" value="QDV26406.1"/>
    <property type="molecule type" value="Genomic_DNA"/>
</dbReference>
<gene>
    <name evidence="2" type="ORF">Q31a_47800</name>
</gene>
<reference evidence="2 3" key="1">
    <citation type="submission" date="2019-02" db="EMBL/GenBank/DDBJ databases">
        <title>Deep-cultivation of Planctomycetes and their phenomic and genomic characterization uncovers novel biology.</title>
        <authorList>
            <person name="Wiegand S."/>
            <person name="Jogler M."/>
            <person name="Boedeker C."/>
            <person name="Pinto D."/>
            <person name="Vollmers J."/>
            <person name="Rivas-Marin E."/>
            <person name="Kohn T."/>
            <person name="Peeters S.H."/>
            <person name="Heuer A."/>
            <person name="Rast P."/>
            <person name="Oberbeckmann S."/>
            <person name="Bunk B."/>
            <person name="Jeske O."/>
            <person name="Meyerdierks A."/>
            <person name="Storesund J.E."/>
            <person name="Kallscheuer N."/>
            <person name="Luecker S."/>
            <person name="Lage O.M."/>
            <person name="Pohl T."/>
            <person name="Merkel B.J."/>
            <person name="Hornburger P."/>
            <person name="Mueller R.-W."/>
            <person name="Bruemmer F."/>
            <person name="Labrenz M."/>
            <person name="Spormann A.M."/>
            <person name="Op den Camp H."/>
            <person name="Overmann J."/>
            <person name="Amann R."/>
            <person name="Jetten M.S.M."/>
            <person name="Mascher T."/>
            <person name="Medema M.H."/>
            <person name="Devos D.P."/>
            <person name="Kaster A.-K."/>
            <person name="Ovreas L."/>
            <person name="Rohde M."/>
            <person name="Galperin M.Y."/>
            <person name="Jogler C."/>
        </authorList>
    </citation>
    <scope>NUCLEOTIDE SEQUENCE [LARGE SCALE GENOMIC DNA]</scope>
    <source>
        <strain evidence="2 3">Q31a</strain>
    </source>
</reference>